<dbReference type="OrthoDB" id="7095at10239"/>
<sequence length="246" mass="27932">MADKKDNKKKSMGSSSVLVQLYNNRKLATKVDNMLDEGQTYDYIIDFCKENGLSISKASLTNYKKKREESIQTGKPLLQLLDKRAKDNVTYITEKKVEAFKEKQSEKGSSEDGHSPATIHEFDKMDSIFHDIELLDDIIRKGAKGLKQFDVVDTPLAMKAIELKAKITNNQLNGLSIAGLRELKLRQQARASALMEVIMKYVPEEQHDSLFEDMDAAEKAFYENLDLTEEDKRISRALEQSGFGLE</sequence>
<dbReference type="GeneID" id="16511572"/>
<gene>
    <name evidence="1" type="primary">orf246b</name>
</gene>
<accession>S6BV18</accession>
<proteinExistence type="predicted"/>
<protein>
    <submittedName>
        <fullName evidence="1">Uncharacterized protein</fullName>
    </submittedName>
</protein>
<name>S6BV18_9CAUD</name>
<organism evidence="1 2">
    <name type="scientific">Bacillus phage phiNIT1</name>
    <dbReference type="NCBI Taxonomy" id="207656"/>
    <lineage>
        <taxon>Viruses</taxon>
        <taxon>Duplodnaviria</taxon>
        <taxon>Heunggongvirae</taxon>
        <taxon>Uroviricota</taxon>
        <taxon>Caudoviricetes</taxon>
        <taxon>Herelleviridae</taxon>
        <taxon>Bastillevirinae</taxon>
        <taxon>Nitunavirus</taxon>
        <taxon>Nitunavirus NIT1</taxon>
    </lineage>
</organism>
<dbReference type="EMBL" id="AP013029">
    <property type="protein sequence ID" value="BAN59645.1"/>
    <property type="molecule type" value="Genomic_DNA"/>
</dbReference>
<dbReference type="RefSeq" id="YP_008318413.1">
    <property type="nucleotide sequence ID" value="NC_021856.1"/>
</dbReference>
<evidence type="ECO:0000313" key="2">
    <source>
        <dbReference type="Proteomes" id="UP000014701"/>
    </source>
</evidence>
<evidence type="ECO:0000313" key="1">
    <source>
        <dbReference type="EMBL" id="BAN59645.1"/>
    </source>
</evidence>
<reference evidence="1 2" key="1">
    <citation type="submission" date="2013-02" db="EMBL/GenBank/DDBJ databases">
        <title>phiNIT1 genome sequensing.</title>
        <authorList>
            <person name="Ozaki T."/>
            <person name="Kaneko J."/>
        </authorList>
    </citation>
    <scope>NUCLEOTIDE SEQUENCE [LARGE SCALE GENOMIC DNA]</scope>
    <source>
        <strain evidence="1">PhiNIT1</strain>
    </source>
</reference>
<keyword evidence="2" id="KW-1185">Reference proteome</keyword>
<dbReference type="KEGG" id="vg:16511572"/>
<dbReference type="Proteomes" id="UP000014701">
    <property type="component" value="Segment"/>
</dbReference>